<dbReference type="InterPro" id="IPR002550">
    <property type="entry name" value="CNNM"/>
</dbReference>
<dbReference type="CDD" id="cd04590">
    <property type="entry name" value="CBS_pair_CorC_HlyC_assoc"/>
    <property type="match status" value="1"/>
</dbReference>
<evidence type="ECO:0000256" key="3">
    <source>
        <dbReference type="ARBA" id="ARBA00022475"/>
    </source>
</evidence>
<keyword evidence="7" id="KW-0129">CBS domain</keyword>
<evidence type="ECO:0000256" key="2">
    <source>
        <dbReference type="ARBA" id="ARBA00006337"/>
    </source>
</evidence>
<dbReference type="Pfam" id="PF00571">
    <property type="entry name" value="CBS"/>
    <property type="match status" value="1"/>
</dbReference>
<dbReference type="AlphaFoldDB" id="A0A6J7RTU0"/>
<dbReference type="PANTHER" id="PTHR22777">
    <property type="entry name" value="HEMOLYSIN-RELATED"/>
    <property type="match status" value="1"/>
</dbReference>
<reference evidence="14" key="1">
    <citation type="submission" date="2020-05" db="EMBL/GenBank/DDBJ databases">
        <authorList>
            <person name="Chiriac C."/>
            <person name="Salcher M."/>
            <person name="Ghai R."/>
            <person name="Kavagutti S V."/>
        </authorList>
    </citation>
    <scope>NUCLEOTIDE SEQUENCE</scope>
</reference>
<dbReference type="EMBL" id="CAFBLT010000001">
    <property type="protein sequence ID" value="CAB4863787.1"/>
    <property type="molecule type" value="Genomic_DNA"/>
</dbReference>
<evidence type="ECO:0000313" key="14">
    <source>
        <dbReference type="EMBL" id="CAB5031768.1"/>
    </source>
</evidence>
<protein>
    <submittedName>
        <fullName evidence="14">Unannotated protein</fullName>
    </submittedName>
</protein>
<feature type="transmembrane region" description="Helical" evidence="9">
    <location>
        <begin position="96"/>
        <end position="114"/>
    </location>
</feature>
<feature type="transmembrane region" description="Helical" evidence="9">
    <location>
        <begin position="12"/>
        <end position="36"/>
    </location>
</feature>
<evidence type="ECO:0000256" key="6">
    <source>
        <dbReference type="ARBA" id="ARBA00022989"/>
    </source>
</evidence>
<dbReference type="InterPro" id="IPR016169">
    <property type="entry name" value="FAD-bd_PCMH_sub2"/>
</dbReference>
<evidence type="ECO:0000256" key="1">
    <source>
        <dbReference type="ARBA" id="ARBA00004651"/>
    </source>
</evidence>
<dbReference type="PROSITE" id="PS51371">
    <property type="entry name" value="CBS"/>
    <property type="match status" value="1"/>
</dbReference>
<dbReference type="GO" id="GO:0005886">
    <property type="term" value="C:plasma membrane"/>
    <property type="evidence" value="ECO:0007669"/>
    <property type="project" value="UniProtKB-SubCell"/>
</dbReference>
<keyword evidence="8 9" id="KW-0472">Membrane</keyword>
<dbReference type="FunFam" id="3.10.580.10:FF:000002">
    <property type="entry name" value="Magnesium/cobalt efflux protein CorC"/>
    <property type="match status" value="1"/>
</dbReference>
<comment type="subcellular location">
    <subcellularLocation>
        <location evidence="1">Cell membrane</location>
        <topology evidence="1">Multi-pass membrane protein</topology>
    </subcellularLocation>
</comment>
<evidence type="ECO:0000259" key="10">
    <source>
        <dbReference type="PROSITE" id="PS51371"/>
    </source>
</evidence>
<evidence type="ECO:0000256" key="4">
    <source>
        <dbReference type="ARBA" id="ARBA00022692"/>
    </source>
</evidence>
<evidence type="ECO:0000256" key="7">
    <source>
        <dbReference type="ARBA" id="ARBA00023122"/>
    </source>
</evidence>
<keyword evidence="3" id="KW-1003">Cell membrane</keyword>
<dbReference type="InterPro" id="IPR005170">
    <property type="entry name" value="Transptr-assoc_dom"/>
</dbReference>
<dbReference type="SMART" id="SM01091">
    <property type="entry name" value="CorC_HlyC"/>
    <property type="match status" value="1"/>
</dbReference>
<keyword evidence="5" id="KW-0677">Repeat</keyword>
<evidence type="ECO:0000256" key="5">
    <source>
        <dbReference type="ARBA" id="ARBA00022737"/>
    </source>
</evidence>
<dbReference type="SUPFAM" id="SSF54631">
    <property type="entry name" value="CBS-domain pair"/>
    <property type="match status" value="1"/>
</dbReference>
<keyword evidence="4 9" id="KW-0812">Transmembrane</keyword>
<feature type="transmembrane region" description="Helical" evidence="9">
    <location>
        <begin position="67"/>
        <end position="90"/>
    </location>
</feature>
<dbReference type="InterPro" id="IPR036318">
    <property type="entry name" value="FAD-bd_PCMH-like_sf"/>
</dbReference>
<evidence type="ECO:0000313" key="13">
    <source>
        <dbReference type="EMBL" id="CAB4863787.1"/>
    </source>
</evidence>
<dbReference type="EMBL" id="CAFBPM010000027">
    <property type="protein sequence ID" value="CAB5031768.1"/>
    <property type="molecule type" value="Genomic_DNA"/>
</dbReference>
<dbReference type="Pfam" id="PF03471">
    <property type="entry name" value="CorC_HlyC"/>
    <property type="match status" value="1"/>
</dbReference>
<dbReference type="InterPro" id="IPR044751">
    <property type="entry name" value="Ion_transp-like_CBS"/>
</dbReference>
<dbReference type="Gene3D" id="3.10.580.10">
    <property type="entry name" value="CBS-domain"/>
    <property type="match status" value="1"/>
</dbReference>
<dbReference type="PANTHER" id="PTHR22777:SF32">
    <property type="entry name" value="UPF0053 INNER MEMBRANE PROTEIN YFJD"/>
    <property type="match status" value="1"/>
</dbReference>
<feature type="domain" description="CBS" evidence="10">
    <location>
        <begin position="279"/>
        <end position="336"/>
    </location>
</feature>
<evidence type="ECO:0000256" key="9">
    <source>
        <dbReference type="SAM" id="Phobius"/>
    </source>
</evidence>
<dbReference type="GO" id="GO:0050660">
    <property type="term" value="F:flavin adenine dinucleotide binding"/>
    <property type="evidence" value="ECO:0007669"/>
    <property type="project" value="InterPro"/>
</dbReference>
<accession>A0A6J7RTU0</accession>
<dbReference type="PROSITE" id="PS51846">
    <property type="entry name" value="CNNM"/>
    <property type="match status" value="1"/>
</dbReference>
<dbReference type="Gene3D" id="3.30.465.10">
    <property type="match status" value="1"/>
</dbReference>
<proteinExistence type="inferred from homology"/>
<feature type="domain" description="CNNM transmembrane" evidence="11">
    <location>
        <begin position="7"/>
        <end position="195"/>
    </location>
</feature>
<dbReference type="EMBL" id="CAFABE010000019">
    <property type="protein sequence ID" value="CAB4823781.1"/>
    <property type="molecule type" value="Genomic_DNA"/>
</dbReference>
<sequence>MILASVSLGAEIVLSVVVVVLLIISGLLALAETALVRTSRIKAKSLADDHRRGSVALVKLVERPERFLNPLLLLVLICQLVSATLIGVLADSWVGPWGILAATIFEVVIIFVFFEAVPKNWAVHHAERAALLSAPIVEWLIRFPPIRAISGVLIGLADLVLGRRGEKNHVALVTESELLAMADVAHDDSVIEQHGREFIHSVIDFGDTIVREVMVPRPDVISFENAITVSTALADALNAGFSRVPIYGESVDDITGIAFIKDLVRLEREGKGEEPVGGHVRDAHFAPETKKLSAMLKEMQESKFHQAIVVDEYGGTAGVVTLEDVLEELVGEIVDEFDVEEAMVEIIDDDTFLVAGRMTIDEVDDLLGADLPKGSWDTISGLLLDVVGGVPDMGEGAEIDGFAVSADRIDGRRIDRVRIHRLTPRSQDGGEE</sequence>
<evidence type="ECO:0000313" key="12">
    <source>
        <dbReference type="EMBL" id="CAB4823781.1"/>
    </source>
</evidence>
<dbReference type="SUPFAM" id="SSF56176">
    <property type="entry name" value="FAD-binding/transporter-associated domain-like"/>
    <property type="match status" value="1"/>
</dbReference>
<dbReference type="Pfam" id="PF01595">
    <property type="entry name" value="CNNM"/>
    <property type="match status" value="1"/>
</dbReference>
<name>A0A6J7RTU0_9ZZZZ</name>
<dbReference type="InterPro" id="IPR000644">
    <property type="entry name" value="CBS_dom"/>
</dbReference>
<organism evidence="14">
    <name type="scientific">freshwater metagenome</name>
    <dbReference type="NCBI Taxonomy" id="449393"/>
    <lineage>
        <taxon>unclassified sequences</taxon>
        <taxon>metagenomes</taxon>
        <taxon>ecological metagenomes</taxon>
    </lineage>
</organism>
<evidence type="ECO:0000259" key="11">
    <source>
        <dbReference type="PROSITE" id="PS51846"/>
    </source>
</evidence>
<gene>
    <name evidence="12" type="ORF">UFOPK3164_00606</name>
    <name evidence="13" type="ORF">UFOPK3427_00360</name>
    <name evidence="14" type="ORF">UFOPK4112_01741</name>
</gene>
<keyword evidence="6 9" id="KW-1133">Transmembrane helix</keyword>
<comment type="similarity">
    <text evidence="2">Belongs to the UPF0053 family.</text>
</comment>
<evidence type="ECO:0000256" key="8">
    <source>
        <dbReference type="ARBA" id="ARBA00023136"/>
    </source>
</evidence>
<dbReference type="InterPro" id="IPR046342">
    <property type="entry name" value="CBS_dom_sf"/>
</dbReference>